<dbReference type="Gene3D" id="1.50.10.10">
    <property type="match status" value="1"/>
</dbReference>
<dbReference type="GO" id="GO:0016798">
    <property type="term" value="F:hydrolase activity, acting on glycosyl bonds"/>
    <property type="evidence" value="ECO:0007669"/>
    <property type="project" value="UniProtKB-KW"/>
</dbReference>
<keyword evidence="3" id="KW-1185">Reference proteome</keyword>
<dbReference type="SUPFAM" id="SSF48208">
    <property type="entry name" value="Six-hairpin glycosidases"/>
    <property type="match status" value="1"/>
</dbReference>
<keyword evidence="2" id="KW-0326">Glycosidase</keyword>
<dbReference type="Pfam" id="PF07470">
    <property type="entry name" value="Glyco_hydro_88"/>
    <property type="match status" value="1"/>
</dbReference>
<evidence type="ECO:0000256" key="1">
    <source>
        <dbReference type="ARBA" id="ARBA00022801"/>
    </source>
</evidence>
<reference evidence="2" key="1">
    <citation type="submission" date="2022-06" db="EMBL/GenBank/DDBJ databases">
        <title>Complete genome sequences of two strains of the flax pathogen Septoria linicola.</title>
        <authorList>
            <person name="Lapalu N."/>
            <person name="Simon A."/>
            <person name="Demenou B."/>
            <person name="Paumier D."/>
            <person name="Guillot M.-P."/>
            <person name="Gout L."/>
            <person name="Valade R."/>
        </authorList>
    </citation>
    <scope>NUCLEOTIDE SEQUENCE</scope>
    <source>
        <strain evidence="2">SE15195</strain>
    </source>
</reference>
<dbReference type="GO" id="GO:0005975">
    <property type="term" value="P:carbohydrate metabolic process"/>
    <property type="evidence" value="ECO:0007669"/>
    <property type="project" value="InterPro"/>
</dbReference>
<dbReference type="AlphaFoldDB" id="A0A9Q9AY14"/>
<name>A0A9Q9AY14_9PEZI</name>
<dbReference type="EMBL" id="CP099421">
    <property type="protein sequence ID" value="USW52706.1"/>
    <property type="molecule type" value="Genomic_DNA"/>
</dbReference>
<dbReference type="InterPro" id="IPR052043">
    <property type="entry name" value="PolySaccharide_Degr_Enz"/>
</dbReference>
<dbReference type="PANTHER" id="PTHR33886">
    <property type="entry name" value="UNSATURATED RHAMNOGALACTURONAN HYDROLASE (EUROFUNG)"/>
    <property type="match status" value="1"/>
</dbReference>
<gene>
    <name evidence="2" type="ORF">Slin15195_G060250</name>
</gene>
<dbReference type="PANTHER" id="PTHR33886:SF11">
    <property type="entry name" value="WALL GLYCOSYL HYDROLASE YTER, PUTATIVE (AFU_ORTHOLOGUE AFUA_2G14630)-RELATED"/>
    <property type="match status" value="1"/>
</dbReference>
<dbReference type="InterPro" id="IPR008928">
    <property type="entry name" value="6-hairpin_glycosidase_sf"/>
</dbReference>
<accession>A0A9Q9AY14</accession>
<sequence length="360" mass="40202">MLESNIARGQGLETSSAATGLLEIGFFQQAVHESITSSNNATQKQKWKAFLESSIVSANSTLANATKNTELVLDRLSIGSAIIRLFNETRNETYIPTLKALQQSVVNQKRNANGGLWYFDNQLNLTAYRNLSYLDGMYSYAPFAILSREFDYASDTNYLNEAAAWKQVSLLRSITERDDGLSVHGYDPTKNHTWAQGKDGASPVVWSRSQAWYTLGIVNSIELLETQYSDLIYNFKDLYHDLVVAQLDASDRSLAIEGNYGVWQVVDRPGATFDGKSNFIEASSSLMTAYSLLRGARMGWLEHEPLRLRAQLAGVGIFNDIKQRYLLDNQNSTLSLNGTSSVASLSGNVDYEYYITRPTR</sequence>
<proteinExistence type="predicted"/>
<dbReference type="Proteomes" id="UP001056384">
    <property type="component" value="Chromosome 4"/>
</dbReference>
<keyword evidence="1 2" id="KW-0378">Hydrolase</keyword>
<dbReference type="InterPro" id="IPR010905">
    <property type="entry name" value="Glyco_hydro_88"/>
</dbReference>
<organism evidence="2 3">
    <name type="scientific">Septoria linicola</name>
    <dbReference type="NCBI Taxonomy" id="215465"/>
    <lineage>
        <taxon>Eukaryota</taxon>
        <taxon>Fungi</taxon>
        <taxon>Dikarya</taxon>
        <taxon>Ascomycota</taxon>
        <taxon>Pezizomycotina</taxon>
        <taxon>Dothideomycetes</taxon>
        <taxon>Dothideomycetidae</taxon>
        <taxon>Mycosphaerellales</taxon>
        <taxon>Mycosphaerellaceae</taxon>
        <taxon>Septoria</taxon>
    </lineage>
</organism>
<evidence type="ECO:0000313" key="2">
    <source>
        <dbReference type="EMBL" id="USW52706.1"/>
    </source>
</evidence>
<dbReference type="InterPro" id="IPR012341">
    <property type="entry name" value="6hp_glycosidase-like_sf"/>
</dbReference>
<evidence type="ECO:0000313" key="3">
    <source>
        <dbReference type="Proteomes" id="UP001056384"/>
    </source>
</evidence>
<protein>
    <submittedName>
        <fullName evidence="2">Six-hairpin glycosidase superfamily, glycosyl hydrolase, family 88</fullName>
    </submittedName>
</protein>